<proteinExistence type="inferred from homology"/>
<protein>
    <submittedName>
        <fullName evidence="8">Alcohol oxidase</fullName>
    </submittedName>
</protein>
<evidence type="ECO:0000256" key="5">
    <source>
        <dbReference type="PIRSR" id="PIRSR000137-1"/>
    </source>
</evidence>
<accession>A0A5C3N090</accession>
<dbReference type="PANTHER" id="PTHR11552:SF147">
    <property type="entry name" value="CHOLINE DEHYDROGENASE, MITOCHONDRIAL"/>
    <property type="match status" value="1"/>
</dbReference>
<dbReference type="InterPro" id="IPR036188">
    <property type="entry name" value="FAD/NAD-bd_sf"/>
</dbReference>
<evidence type="ECO:0000259" key="7">
    <source>
        <dbReference type="PROSITE" id="PS00624"/>
    </source>
</evidence>
<dbReference type="EMBL" id="ML213513">
    <property type="protein sequence ID" value="TFK50445.1"/>
    <property type="molecule type" value="Genomic_DNA"/>
</dbReference>
<dbReference type="OrthoDB" id="269227at2759"/>
<dbReference type="STRING" id="5364.A0A5C3N090"/>
<dbReference type="Pfam" id="PF00732">
    <property type="entry name" value="GMC_oxred_N"/>
    <property type="match status" value="1"/>
</dbReference>
<evidence type="ECO:0000313" key="8">
    <source>
        <dbReference type="EMBL" id="TFK50445.1"/>
    </source>
</evidence>
<dbReference type="Gene3D" id="3.50.50.60">
    <property type="entry name" value="FAD/NAD(P)-binding domain"/>
    <property type="match status" value="1"/>
</dbReference>
<gene>
    <name evidence="8" type="ORF">OE88DRAFT_1660852</name>
</gene>
<feature type="active site" description="Proton acceptor" evidence="5">
    <location>
        <position position="581"/>
    </location>
</feature>
<evidence type="ECO:0000256" key="6">
    <source>
        <dbReference type="PIRSR" id="PIRSR000137-2"/>
    </source>
</evidence>
<evidence type="ECO:0000313" key="9">
    <source>
        <dbReference type="Proteomes" id="UP000305948"/>
    </source>
</evidence>
<sequence>MAGKYPRKFISSCIAFTSVITIVSGNIYGDPAHVVTKIYDYIIVGAGIAGSVLANRLTEDANVSVLVIEAGVSNVDASLSEIPFMAPQLFPYTRYTWNYTTVPQQGCNDRAVPYPRGRMLGGSSSINFMMHTRGSIDDFDRIACATMDEQWSWSSLFPYFLKTEMLVAPADDHDSTGQVEPGVHGHTGSLFVSLSGYSFPDFDGRVLETTREWASEYPYNVDMNSGDPLGIGYTQSTIGYGSRSSAATAYLGPAMGRPNLDILIHTTVTNVLQTGMADELPVLRGVQCAKEPSAAFFTFEASNEVVLCAGAIGTPHILLLSGIGNKTESQAFGIEPLLDIPAVGRNLVDHPILSFSYLVNSNMTFDDLRIPEVAESYLTQWRDTKTGLYVDGPGNLLAWLRIPDDSPIFDLHSDPSAGPRSPHFEFIFTNGFVSFTEAIPLNGSYMTMFVALASPSSRGAVTLANCDPFSAPRIDPAFMQTEFDLAAMRAAVQSAQRFVNSSAFADYIIAPHGAWATVDNDDDIDQYIKDHIGSEWHPVGTTSMSASDVGAGVVSPDLLLKGAVGLRIVDASILPFIPAAHVQASVYAIAERAADIIKSTRA</sequence>
<dbReference type="SUPFAM" id="SSF51905">
    <property type="entry name" value="FAD/NAD(P)-binding domain"/>
    <property type="match status" value="1"/>
</dbReference>
<name>A0A5C3N090_9AGAM</name>
<dbReference type="InterPro" id="IPR012132">
    <property type="entry name" value="GMC_OxRdtase"/>
</dbReference>
<evidence type="ECO:0000256" key="1">
    <source>
        <dbReference type="ARBA" id="ARBA00001974"/>
    </source>
</evidence>
<organism evidence="8 9">
    <name type="scientific">Heliocybe sulcata</name>
    <dbReference type="NCBI Taxonomy" id="5364"/>
    <lineage>
        <taxon>Eukaryota</taxon>
        <taxon>Fungi</taxon>
        <taxon>Dikarya</taxon>
        <taxon>Basidiomycota</taxon>
        <taxon>Agaricomycotina</taxon>
        <taxon>Agaricomycetes</taxon>
        <taxon>Gloeophyllales</taxon>
        <taxon>Gloeophyllaceae</taxon>
        <taxon>Heliocybe</taxon>
    </lineage>
</organism>
<dbReference type="AlphaFoldDB" id="A0A5C3N090"/>
<dbReference type="GO" id="GO:0050660">
    <property type="term" value="F:flavin adenine dinucleotide binding"/>
    <property type="evidence" value="ECO:0007669"/>
    <property type="project" value="InterPro"/>
</dbReference>
<dbReference type="PROSITE" id="PS00624">
    <property type="entry name" value="GMC_OXRED_2"/>
    <property type="match status" value="1"/>
</dbReference>
<evidence type="ECO:0000256" key="3">
    <source>
        <dbReference type="ARBA" id="ARBA00022630"/>
    </source>
</evidence>
<dbReference type="PANTHER" id="PTHR11552">
    <property type="entry name" value="GLUCOSE-METHANOL-CHOLINE GMC OXIDOREDUCTASE"/>
    <property type="match status" value="1"/>
</dbReference>
<dbReference type="InterPro" id="IPR007867">
    <property type="entry name" value="GMC_OxRtase_C"/>
</dbReference>
<keyword evidence="9" id="KW-1185">Reference proteome</keyword>
<dbReference type="Gene3D" id="3.30.560.10">
    <property type="entry name" value="Glucose Oxidase, domain 3"/>
    <property type="match status" value="1"/>
</dbReference>
<keyword evidence="3" id="KW-0285">Flavoprotein</keyword>
<dbReference type="SUPFAM" id="SSF54373">
    <property type="entry name" value="FAD-linked reductases, C-terminal domain"/>
    <property type="match status" value="1"/>
</dbReference>
<evidence type="ECO:0000256" key="4">
    <source>
        <dbReference type="ARBA" id="ARBA00022827"/>
    </source>
</evidence>
<keyword evidence="4 6" id="KW-0274">FAD</keyword>
<dbReference type="Proteomes" id="UP000305948">
    <property type="component" value="Unassembled WGS sequence"/>
</dbReference>
<comment type="similarity">
    <text evidence="2">Belongs to the GMC oxidoreductase family.</text>
</comment>
<feature type="domain" description="Glucose-methanol-choline oxidoreductase N-terminal" evidence="7">
    <location>
        <begin position="310"/>
        <end position="324"/>
    </location>
</feature>
<evidence type="ECO:0000256" key="2">
    <source>
        <dbReference type="ARBA" id="ARBA00010790"/>
    </source>
</evidence>
<feature type="binding site" evidence="6">
    <location>
        <position position="268"/>
    </location>
    <ligand>
        <name>FAD</name>
        <dbReference type="ChEBI" id="CHEBI:57692"/>
    </ligand>
</feature>
<dbReference type="InterPro" id="IPR000172">
    <property type="entry name" value="GMC_OxRdtase_N"/>
</dbReference>
<dbReference type="Pfam" id="PF05199">
    <property type="entry name" value="GMC_oxred_C"/>
    <property type="match status" value="1"/>
</dbReference>
<dbReference type="PIRSF" id="PIRSF000137">
    <property type="entry name" value="Alcohol_oxidase"/>
    <property type="match status" value="1"/>
</dbReference>
<feature type="active site" description="Proton donor" evidence="5">
    <location>
        <position position="537"/>
    </location>
</feature>
<comment type="cofactor">
    <cofactor evidence="1 6">
        <name>FAD</name>
        <dbReference type="ChEBI" id="CHEBI:57692"/>
    </cofactor>
</comment>
<reference evidence="8 9" key="1">
    <citation type="journal article" date="2019" name="Nat. Ecol. Evol.">
        <title>Megaphylogeny resolves global patterns of mushroom evolution.</title>
        <authorList>
            <person name="Varga T."/>
            <person name="Krizsan K."/>
            <person name="Foldi C."/>
            <person name="Dima B."/>
            <person name="Sanchez-Garcia M."/>
            <person name="Sanchez-Ramirez S."/>
            <person name="Szollosi G.J."/>
            <person name="Szarkandi J.G."/>
            <person name="Papp V."/>
            <person name="Albert L."/>
            <person name="Andreopoulos W."/>
            <person name="Angelini C."/>
            <person name="Antonin V."/>
            <person name="Barry K.W."/>
            <person name="Bougher N.L."/>
            <person name="Buchanan P."/>
            <person name="Buyck B."/>
            <person name="Bense V."/>
            <person name="Catcheside P."/>
            <person name="Chovatia M."/>
            <person name="Cooper J."/>
            <person name="Damon W."/>
            <person name="Desjardin D."/>
            <person name="Finy P."/>
            <person name="Geml J."/>
            <person name="Haridas S."/>
            <person name="Hughes K."/>
            <person name="Justo A."/>
            <person name="Karasinski D."/>
            <person name="Kautmanova I."/>
            <person name="Kiss B."/>
            <person name="Kocsube S."/>
            <person name="Kotiranta H."/>
            <person name="LaButti K.M."/>
            <person name="Lechner B.E."/>
            <person name="Liimatainen K."/>
            <person name="Lipzen A."/>
            <person name="Lukacs Z."/>
            <person name="Mihaltcheva S."/>
            <person name="Morgado L.N."/>
            <person name="Niskanen T."/>
            <person name="Noordeloos M.E."/>
            <person name="Ohm R.A."/>
            <person name="Ortiz-Santana B."/>
            <person name="Ovrebo C."/>
            <person name="Racz N."/>
            <person name="Riley R."/>
            <person name="Savchenko A."/>
            <person name="Shiryaev A."/>
            <person name="Soop K."/>
            <person name="Spirin V."/>
            <person name="Szebenyi C."/>
            <person name="Tomsovsky M."/>
            <person name="Tulloss R.E."/>
            <person name="Uehling J."/>
            <person name="Grigoriev I.V."/>
            <person name="Vagvolgyi C."/>
            <person name="Papp T."/>
            <person name="Martin F.M."/>
            <person name="Miettinen O."/>
            <person name="Hibbett D.S."/>
            <person name="Nagy L.G."/>
        </authorList>
    </citation>
    <scope>NUCLEOTIDE SEQUENCE [LARGE SCALE GENOMIC DNA]</scope>
    <source>
        <strain evidence="8 9">OMC1185</strain>
    </source>
</reference>
<dbReference type="GO" id="GO:0016614">
    <property type="term" value="F:oxidoreductase activity, acting on CH-OH group of donors"/>
    <property type="evidence" value="ECO:0007669"/>
    <property type="project" value="InterPro"/>
</dbReference>
<feature type="binding site" evidence="6">
    <location>
        <begin position="536"/>
        <end position="537"/>
    </location>
    <ligand>
        <name>FAD</name>
        <dbReference type="ChEBI" id="CHEBI:57692"/>
    </ligand>
</feature>